<dbReference type="InterPro" id="IPR056789">
    <property type="entry name" value="LRR_R13L1-DRL21"/>
</dbReference>
<dbReference type="PANTHER" id="PTHR47186:SF3">
    <property type="entry name" value="OS09G0267800 PROTEIN"/>
    <property type="match status" value="1"/>
</dbReference>
<dbReference type="Pfam" id="PF25019">
    <property type="entry name" value="LRR_R13L1-DRL21"/>
    <property type="match status" value="1"/>
</dbReference>
<name>A0A7J7MC31_9MAGN</name>
<evidence type="ECO:0000313" key="2">
    <source>
        <dbReference type="EMBL" id="KAF6152340.1"/>
    </source>
</evidence>
<organism evidence="2 3">
    <name type="scientific">Kingdonia uniflora</name>
    <dbReference type="NCBI Taxonomy" id="39325"/>
    <lineage>
        <taxon>Eukaryota</taxon>
        <taxon>Viridiplantae</taxon>
        <taxon>Streptophyta</taxon>
        <taxon>Embryophyta</taxon>
        <taxon>Tracheophyta</taxon>
        <taxon>Spermatophyta</taxon>
        <taxon>Magnoliopsida</taxon>
        <taxon>Ranunculales</taxon>
        <taxon>Circaeasteraceae</taxon>
        <taxon>Kingdonia</taxon>
    </lineage>
</organism>
<dbReference type="Proteomes" id="UP000541444">
    <property type="component" value="Unassembled WGS sequence"/>
</dbReference>
<dbReference type="SUPFAM" id="SSF52047">
    <property type="entry name" value="RNI-like"/>
    <property type="match status" value="1"/>
</dbReference>
<dbReference type="PANTHER" id="PTHR47186">
    <property type="entry name" value="LEUCINE-RICH REPEAT-CONTAINING PROTEIN 57"/>
    <property type="match status" value="1"/>
</dbReference>
<dbReference type="EMBL" id="JACGCM010001644">
    <property type="protein sequence ID" value="KAF6152340.1"/>
    <property type="molecule type" value="Genomic_DNA"/>
</dbReference>
<dbReference type="AlphaFoldDB" id="A0A7J7MC31"/>
<dbReference type="OrthoDB" id="2018467at2759"/>
<evidence type="ECO:0000313" key="3">
    <source>
        <dbReference type="Proteomes" id="UP000541444"/>
    </source>
</evidence>
<evidence type="ECO:0000259" key="1">
    <source>
        <dbReference type="Pfam" id="PF25019"/>
    </source>
</evidence>
<keyword evidence="3" id="KW-1185">Reference proteome</keyword>
<accession>A0A7J7MC31</accession>
<reference evidence="2 3" key="1">
    <citation type="journal article" date="2020" name="IScience">
        <title>Genome Sequencing of the Endangered Kingdonia uniflora (Circaeasteraceae, Ranunculales) Reveals Potential Mechanisms of Evolutionary Specialization.</title>
        <authorList>
            <person name="Sun Y."/>
            <person name="Deng T."/>
            <person name="Zhang A."/>
            <person name="Moore M.J."/>
            <person name="Landis J.B."/>
            <person name="Lin N."/>
            <person name="Zhang H."/>
            <person name="Zhang X."/>
            <person name="Huang J."/>
            <person name="Zhang X."/>
            <person name="Sun H."/>
            <person name="Wang H."/>
        </authorList>
    </citation>
    <scope>NUCLEOTIDE SEQUENCE [LARGE SCALE GENOMIC DNA]</scope>
    <source>
        <strain evidence="2">TB1705</strain>
        <tissue evidence="2">Leaf</tissue>
    </source>
</reference>
<dbReference type="InterPro" id="IPR032675">
    <property type="entry name" value="LRR_dom_sf"/>
</dbReference>
<gene>
    <name evidence="2" type="ORF">GIB67_005994</name>
</gene>
<protein>
    <recommendedName>
        <fullName evidence="1">R13L1/DRL21-like LRR repeat region domain-containing protein</fullName>
    </recommendedName>
</protein>
<feature type="domain" description="R13L1/DRL21-like LRR repeat region" evidence="1">
    <location>
        <begin position="11"/>
        <end position="87"/>
    </location>
</feature>
<comment type="caution">
    <text evidence="2">The sequence shown here is derived from an EMBL/GenBank/DDBJ whole genome shotgun (WGS) entry which is preliminary data.</text>
</comment>
<sequence length="290" mass="33111">MEFFRVAYEGKRDDDVSAIELFEPHPNLEMFTILYYGGSKFPNWMEFPKNQSSSIMLRRLHITKCRNLEVLPHLSMLESLQYLFLKGLDSMSAKGLFNGLEASSTTVAYPNLKKLVIYGMKHWEEWVMEISSKNITVMPRLRDLHIYDCPILKSVPHQILSQSVMKLVIRNCPELRISGLPLLLEELTLGEDAGSLSRSLHFKNNTSLKFLCIQHSQLKTLPQGLSQLKALQNLKILGCNSLMCIPDELRHVTSLRKLVIARCSILVPRCGKDVGKDWSIISHIPNIIYG</sequence>
<proteinExistence type="predicted"/>
<dbReference type="Gene3D" id="3.80.10.10">
    <property type="entry name" value="Ribonuclease Inhibitor"/>
    <property type="match status" value="2"/>
</dbReference>